<organism evidence="2 3">
    <name type="scientific">Tsukamurella strandjordii</name>
    <dbReference type="NCBI Taxonomy" id="147577"/>
    <lineage>
        <taxon>Bacteria</taxon>
        <taxon>Bacillati</taxon>
        <taxon>Actinomycetota</taxon>
        <taxon>Actinomycetes</taxon>
        <taxon>Mycobacteriales</taxon>
        <taxon>Tsukamurellaceae</taxon>
        <taxon>Tsukamurella</taxon>
    </lineage>
</organism>
<name>A0AA90NB16_9ACTN</name>
<evidence type="ECO:0000313" key="2">
    <source>
        <dbReference type="EMBL" id="MDP0399197.1"/>
    </source>
</evidence>
<dbReference type="EMBL" id="JAUTIX010000005">
    <property type="protein sequence ID" value="MDP0399197.1"/>
    <property type="molecule type" value="Genomic_DNA"/>
</dbReference>
<evidence type="ECO:0000313" key="3">
    <source>
        <dbReference type="Proteomes" id="UP001178281"/>
    </source>
</evidence>
<dbReference type="Proteomes" id="UP001178281">
    <property type="component" value="Unassembled WGS sequence"/>
</dbReference>
<proteinExistence type="predicted"/>
<protein>
    <submittedName>
        <fullName evidence="2">DUF2630 family protein</fullName>
    </submittedName>
</protein>
<feature type="region of interest" description="Disordered" evidence="1">
    <location>
        <begin position="59"/>
        <end position="81"/>
    </location>
</feature>
<sequence>MTDDAIHARIQRLIDTEHELRSKLAAGEIDAAEENAQLQTLEEQLDQAWDLLRQRKAKREFGENPNDAAARPAPVVEDYRN</sequence>
<dbReference type="AlphaFoldDB" id="A0AA90NB16"/>
<reference evidence="2" key="1">
    <citation type="submission" date="2023-08" db="EMBL/GenBank/DDBJ databases">
        <title>The draft genome of Tsukamurella strandjordii strain 050030.</title>
        <authorList>
            <person name="Zhao F."/>
            <person name="Feng Y."/>
            <person name="Zong Z."/>
        </authorList>
    </citation>
    <scope>NUCLEOTIDE SEQUENCE</scope>
    <source>
        <strain evidence="2">050030</strain>
    </source>
</reference>
<comment type="caution">
    <text evidence="2">The sequence shown here is derived from an EMBL/GenBank/DDBJ whole genome shotgun (WGS) entry which is preliminary data.</text>
</comment>
<evidence type="ECO:0000256" key="1">
    <source>
        <dbReference type="SAM" id="MobiDB-lite"/>
    </source>
</evidence>
<keyword evidence="3" id="KW-1185">Reference proteome</keyword>
<gene>
    <name evidence="2" type="ORF">Q7X28_14805</name>
</gene>
<dbReference type="RefSeq" id="WP_220656144.1">
    <property type="nucleotide sequence ID" value="NZ_BAAAII010000002.1"/>
</dbReference>
<dbReference type="InterPro" id="IPR020311">
    <property type="entry name" value="Uncharacterised_Rv0898c"/>
</dbReference>
<dbReference type="Pfam" id="PF10944">
    <property type="entry name" value="DUF2630"/>
    <property type="match status" value="1"/>
</dbReference>
<accession>A0AA90NB16</accession>